<protein>
    <submittedName>
        <fullName evidence="2">Uncharacterized protein</fullName>
    </submittedName>
</protein>
<proteinExistence type="predicted"/>
<evidence type="ECO:0000313" key="2">
    <source>
        <dbReference type="EMBL" id="EFC47050.1"/>
    </source>
</evidence>
<dbReference type="GeneID" id="8860255"/>
<feature type="region of interest" description="Disordered" evidence="1">
    <location>
        <begin position="125"/>
        <end position="166"/>
    </location>
</feature>
<feature type="region of interest" description="Disordered" evidence="1">
    <location>
        <begin position="700"/>
        <end position="729"/>
    </location>
</feature>
<accession>D2V7S3</accession>
<gene>
    <name evidence="2" type="ORF">NAEGRDRAFT_78930</name>
</gene>
<dbReference type="VEuPathDB" id="AmoebaDB:NAEGRDRAFT_78930"/>
<feature type="region of interest" description="Disordered" evidence="1">
    <location>
        <begin position="335"/>
        <end position="364"/>
    </location>
</feature>
<feature type="region of interest" description="Disordered" evidence="1">
    <location>
        <begin position="582"/>
        <end position="604"/>
    </location>
</feature>
<dbReference type="InParanoid" id="D2V7S3"/>
<dbReference type="AlphaFoldDB" id="D2V7S3"/>
<evidence type="ECO:0000256" key="1">
    <source>
        <dbReference type="SAM" id="MobiDB-lite"/>
    </source>
</evidence>
<organism evidence="3">
    <name type="scientific">Naegleria gruberi</name>
    <name type="common">Amoeba</name>
    <dbReference type="NCBI Taxonomy" id="5762"/>
    <lineage>
        <taxon>Eukaryota</taxon>
        <taxon>Discoba</taxon>
        <taxon>Heterolobosea</taxon>
        <taxon>Tetramitia</taxon>
        <taxon>Eutetramitia</taxon>
        <taxon>Vahlkampfiidae</taxon>
        <taxon>Naegleria</taxon>
    </lineage>
</organism>
<feature type="compositionally biased region" description="Low complexity" evidence="1">
    <location>
        <begin position="48"/>
        <end position="60"/>
    </location>
</feature>
<dbReference type="OMA" id="HDYSAGS"/>
<name>D2V7S3_NAEGR</name>
<keyword evidence="3" id="KW-1185">Reference proteome</keyword>
<dbReference type="OrthoDB" id="10255915at2759"/>
<reference evidence="2 3" key="1">
    <citation type="journal article" date="2010" name="Cell">
        <title>The genome of Naegleria gruberi illuminates early eukaryotic versatility.</title>
        <authorList>
            <person name="Fritz-Laylin L.K."/>
            <person name="Prochnik S.E."/>
            <person name="Ginger M.L."/>
            <person name="Dacks J.B."/>
            <person name="Carpenter M.L."/>
            <person name="Field M.C."/>
            <person name="Kuo A."/>
            <person name="Paredez A."/>
            <person name="Chapman J."/>
            <person name="Pham J."/>
            <person name="Shu S."/>
            <person name="Neupane R."/>
            <person name="Cipriano M."/>
            <person name="Mancuso J."/>
            <person name="Tu H."/>
            <person name="Salamov A."/>
            <person name="Lindquist E."/>
            <person name="Shapiro H."/>
            <person name="Lucas S."/>
            <person name="Grigoriev I.V."/>
            <person name="Cande W.Z."/>
            <person name="Fulton C."/>
            <person name="Rokhsar D.S."/>
            <person name="Dawson S.C."/>
        </authorList>
    </citation>
    <scope>NUCLEOTIDE SEQUENCE [LARGE SCALE GENOMIC DNA]</scope>
    <source>
        <strain evidence="2 3">NEG-M</strain>
    </source>
</reference>
<feature type="region of interest" description="Disordered" evidence="1">
    <location>
        <begin position="217"/>
        <end position="249"/>
    </location>
</feature>
<feature type="region of interest" description="Disordered" evidence="1">
    <location>
        <begin position="1"/>
        <end position="28"/>
    </location>
</feature>
<dbReference type="RefSeq" id="XP_002679794.1">
    <property type="nucleotide sequence ID" value="XM_002679748.1"/>
</dbReference>
<feature type="compositionally biased region" description="Polar residues" evidence="1">
    <location>
        <begin position="339"/>
        <end position="348"/>
    </location>
</feature>
<feature type="compositionally biased region" description="Polar residues" evidence="1">
    <location>
        <begin position="219"/>
        <end position="233"/>
    </location>
</feature>
<feature type="compositionally biased region" description="Low complexity" evidence="1">
    <location>
        <begin position="585"/>
        <end position="604"/>
    </location>
</feature>
<evidence type="ECO:0000313" key="3">
    <source>
        <dbReference type="Proteomes" id="UP000006671"/>
    </source>
</evidence>
<sequence length="729" mass="82742">MIQSLTRDGFSPPLIGFASHHQQAPTTTFTHQQQQQQHQQIHHLIMNNNYSSNNNTMNNSKGTLTKSSNSVVELRGSFESIKRIAGHREVRFMESQEQPLSRLRQSYEKYKSTDSLVIDMSLVGEDCESSRSSPSTSERHGDSTFSPSTTNPPTSGNFFHGSSKTQTSSEFSTINTNFHDYSAGSEQSSFEFIFDLENEAEEKLKTVLDELDEKLYGFSPSNKQASPKTKPSSTTNRNKRKNRLKENNTEQLTMEKIATQWSTKFPHFLVSSTAIEGVRPDSSFDVIHKSQEPIISPSNTMSPFGGQVEEVIAEDGDYEETLVMDIAQKKLPHPLGTDSFLNKSTPNFRANKKKTPRETPQSPQSIQFAERIKVQLNKGFPPIEAQSAVFYEAQWEVFDSIWKSVVPKIMSCFKQYLIEENVDKKKRGNDKTNVDVVYINDNYGNHDKLIDELEDIDEGDSDQDRAFTPYSAVSTASSSSSNSRQILKLGTPTVRDRQEKRQELNHAVLISPFHPKPRRNSSYFNLAPNGMLIKAHEKPSMPQMPQEIFSRENSSRNLEIQQQQQHPQKQFPVRHNQHFTGGFRPNPNNQQHNSNVVSTSNNNPKPLIQKIKVDQSSDRAQTAMPSSFNKLIILENDSKSNNLSKPQPTIITFQNSSRPQTQSQFAKKNPSLANIFNSDVNNVHRMEQYDQGMIRRNEISSPSVGSTTVTYQMKRKLPKQTKPREPAKR</sequence>
<dbReference type="KEGG" id="ngr:NAEGRDRAFT_78930"/>
<feature type="compositionally biased region" description="Low complexity" evidence="1">
    <location>
        <begin position="143"/>
        <end position="155"/>
    </location>
</feature>
<feature type="compositionally biased region" description="Polar residues" evidence="1">
    <location>
        <begin position="156"/>
        <end position="166"/>
    </location>
</feature>
<dbReference type="EMBL" id="GG738856">
    <property type="protein sequence ID" value="EFC47050.1"/>
    <property type="molecule type" value="Genomic_DNA"/>
</dbReference>
<feature type="region of interest" description="Disordered" evidence="1">
    <location>
        <begin position="48"/>
        <end position="68"/>
    </location>
</feature>
<feature type="compositionally biased region" description="Polar residues" evidence="1">
    <location>
        <begin position="700"/>
        <end position="711"/>
    </location>
</feature>
<dbReference type="Proteomes" id="UP000006671">
    <property type="component" value="Unassembled WGS sequence"/>
</dbReference>